<sequence length="67" mass="7650">MDHRSILISFWSTPNRHCHGQPPKSLTMLKYTIRSCSLLPSDYRHLEDGMPSGREARIGTSISLPIR</sequence>
<comment type="caution">
    <text evidence="1">The sequence shown here is derived from an EMBL/GenBank/DDBJ whole genome shotgun (WGS) entry which is preliminary data.</text>
</comment>
<dbReference type="EMBL" id="JAFNEN010000063">
    <property type="protein sequence ID" value="KAG8196890.1"/>
    <property type="molecule type" value="Genomic_DNA"/>
</dbReference>
<evidence type="ECO:0000313" key="2">
    <source>
        <dbReference type="Proteomes" id="UP000827092"/>
    </source>
</evidence>
<reference evidence="1 2" key="1">
    <citation type="journal article" date="2022" name="Nat. Ecol. Evol.">
        <title>A masculinizing supergene underlies an exaggerated male reproductive morph in a spider.</title>
        <authorList>
            <person name="Hendrickx F."/>
            <person name="De Corte Z."/>
            <person name="Sonet G."/>
            <person name="Van Belleghem S.M."/>
            <person name="Kostlbacher S."/>
            <person name="Vangestel C."/>
        </authorList>
    </citation>
    <scope>NUCLEOTIDE SEQUENCE [LARGE SCALE GENOMIC DNA]</scope>
    <source>
        <strain evidence="1">W744_W776</strain>
    </source>
</reference>
<dbReference type="Proteomes" id="UP000827092">
    <property type="component" value="Unassembled WGS sequence"/>
</dbReference>
<accession>A0AAV6VJC3</accession>
<keyword evidence="2" id="KW-1185">Reference proteome</keyword>
<gene>
    <name evidence="1" type="ORF">JTE90_027599</name>
</gene>
<protein>
    <submittedName>
        <fullName evidence="1">Uncharacterized protein</fullName>
    </submittedName>
</protein>
<name>A0AAV6VJC3_9ARAC</name>
<organism evidence="1 2">
    <name type="scientific">Oedothorax gibbosus</name>
    <dbReference type="NCBI Taxonomy" id="931172"/>
    <lineage>
        <taxon>Eukaryota</taxon>
        <taxon>Metazoa</taxon>
        <taxon>Ecdysozoa</taxon>
        <taxon>Arthropoda</taxon>
        <taxon>Chelicerata</taxon>
        <taxon>Arachnida</taxon>
        <taxon>Araneae</taxon>
        <taxon>Araneomorphae</taxon>
        <taxon>Entelegynae</taxon>
        <taxon>Araneoidea</taxon>
        <taxon>Linyphiidae</taxon>
        <taxon>Erigoninae</taxon>
        <taxon>Oedothorax</taxon>
    </lineage>
</organism>
<dbReference type="AlphaFoldDB" id="A0AAV6VJC3"/>
<proteinExistence type="predicted"/>
<evidence type="ECO:0000313" key="1">
    <source>
        <dbReference type="EMBL" id="KAG8196890.1"/>
    </source>
</evidence>